<proteinExistence type="predicted"/>
<dbReference type="Proteomes" id="UP000243650">
    <property type="component" value="Unassembled WGS sequence"/>
</dbReference>
<dbReference type="Pfam" id="PF07307">
    <property type="entry name" value="HEPPP_synt_1"/>
    <property type="match status" value="1"/>
</dbReference>
<gene>
    <name evidence="1" type="ORF">C6I21_02470</name>
</gene>
<reference evidence="1 2" key="1">
    <citation type="submission" date="2018-03" db="EMBL/GenBank/DDBJ databases">
        <title>Bacillus urumqiensis sp. nov., a moderately haloalkaliphilic bacterium isolated from a salt lake.</title>
        <authorList>
            <person name="Zhao B."/>
            <person name="Liao Z."/>
        </authorList>
    </citation>
    <scope>NUCLEOTIDE SEQUENCE [LARGE SCALE GENOMIC DNA]</scope>
    <source>
        <strain evidence="1 2">BZ-SZ-XJ18</strain>
    </source>
</reference>
<evidence type="ECO:0008006" key="3">
    <source>
        <dbReference type="Google" id="ProtNLM"/>
    </source>
</evidence>
<dbReference type="Gene3D" id="1.20.120.1450">
    <property type="match status" value="1"/>
</dbReference>
<comment type="caution">
    <text evidence="1">The sequence shown here is derived from an EMBL/GenBank/DDBJ whole genome shotgun (WGS) entry which is preliminary data.</text>
</comment>
<evidence type="ECO:0000313" key="1">
    <source>
        <dbReference type="EMBL" id="PRO66806.1"/>
    </source>
</evidence>
<dbReference type="EMBL" id="PVNS01000002">
    <property type="protein sequence ID" value="PRO66806.1"/>
    <property type="molecule type" value="Genomic_DNA"/>
</dbReference>
<name>A0A2P6MKK3_ALKUR</name>
<protein>
    <recommendedName>
        <fullName evidence="3">Heptaprenyl diphosphate synthase</fullName>
    </recommendedName>
</protein>
<keyword evidence="2" id="KW-1185">Reference proteome</keyword>
<dbReference type="GO" id="GO:0009234">
    <property type="term" value="P:menaquinone biosynthetic process"/>
    <property type="evidence" value="ECO:0007669"/>
    <property type="project" value="InterPro"/>
</dbReference>
<evidence type="ECO:0000313" key="2">
    <source>
        <dbReference type="Proteomes" id="UP000243650"/>
    </source>
</evidence>
<dbReference type="OrthoDB" id="2417886at2"/>
<sequence>MCYTGQAYFSVRWKGSRDGGNGMTATYDNLHTIHTLTTEFYKSVRQPYVQRYLPEPALNPMQAGLLLTLLEQSDETFTEESKRAAVLAALLVQAAMDAHDRIGAGPVFSESERKQRQLTVLAGDYYSSLYYSILAQHGETALLKVLSRAVQKINMEKMRAYRAENEEERLYHLIEAKNMLTSEVALHLGLPESGAGMKQLFFLQYLVEYPEASGGRTKEKLVEAAETIHSLRADTWKLQQVMEREASRLLSAYENRGV</sequence>
<dbReference type="AlphaFoldDB" id="A0A2P6MKK3"/>
<organism evidence="1 2">
    <name type="scientific">Alkalicoccus urumqiensis</name>
    <name type="common">Bacillus urumqiensis</name>
    <dbReference type="NCBI Taxonomy" id="1548213"/>
    <lineage>
        <taxon>Bacteria</taxon>
        <taxon>Bacillati</taxon>
        <taxon>Bacillota</taxon>
        <taxon>Bacilli</taxon>
        <taxon>Bacillales</taxon>
        <taxon>Bacillaceae</taxon>
        <taxon>Alkalicoccus</taxon>
    </lineage>
</organism>
<dbReference type="InterPro" id="IPR009920">
    <property type="entry name" value="HEPPP_synth_su1"/>
</dbReference>
<accession>A0A2P6MKK3</accession>